<keyword evidence="10" id="KW-1185">Reference proteome</keyword>
<evidence type="ECO:0000259" key="8">
    <source>
        <dbReference type="Pfam" id="PF03725"/>
    </source>
</evidence>
<keyword evidence="2 6" id="KW-0698">rRNA processing</keyword>
<evidence type="ECO:0000256" key="4">
    <source>
        <dbReference type="ARBA" id="ARBA00022694"/>
    </source>
</evidence>
<evidence type="ECO:0000256" key="1">
    <source>
        <dbReference type="ARBA" id="ARBA00006678"/>
    </source>
</evidence>
<comment type="catalytic activity">
    <reaction evidence="6">
        <text>tRNA(n+1) + phosphate = tRNA(n) + a ribonucleoside 5'-diphosphate</text>
        <dbReference type="Rhea" id="RHEA:10628"/>
        <dbReference type="Rhea" id="RHEA-COMP:17343"/>
        <dbReference type="Rhea" id="RHEA-COMP:17344"/>
        <dbReference type="ChEBI" id="CHEBI:43474"/>
        <dbReference type="ChEBI" id="CHEBI:57930"/>
        <dbReference type="ChEBI" id="CHEBI:173114"/>
        <dbReference type="EC" id="2.7.7.56"/>
    </reaction>
</comment>
<dbReference type="GO" id="GO:0000175">
    <property type="term" value="F:3'-5'-RNA exonuclease activity"/>
    <property type="evidence" value="ECO:0007669"/>
    <property type="project" value="UniProtKB-UniRule"/>
</dbReference>
<comment type="caution">
    <text evidence="9">The sequence shown here is derived from an EMBL/GenBank/DDBJ whole genome shotgun (WGS) entry which is preliminary data.</text>
</comment>
<evidence type="ECO:0000256" key="5">
    <source>
        <dbReference type="ARBA" id="ARBA00022884"/>
    </source>
</evidence>
<feature type="domain" description="Exoribonuclease phosphorolytic" evidence="8">
    <location>
        <begin position="162"/>
        <end position="225"/>
    </location>
</feature>
<dbReference type="PANTHER" id="PTHR11953:SF0">
    <property type="entry name" value="EXOSOME COMPLEX COMPONENT RRP41"/>
    <property type="match status" value="1"/>
</dbReference>
<evidence type="ECO:0000259" key="7">
    <source>
        <dbReference type="Pfam" id="PF01138"/>
    </source>
</evidence>
<dbReference type="HAMAP" id="MF_00564">
    <property type="entry name" value="RNase_PH"/>
    <property type="match status" value="1"/>
</dbReference>
<feature type="binding site" evidence="6">
    <location>
        <position position="90"/>
    </location>
    <ligand>
        <name>phosphate</name>
        <dbReference type="ChEBI" id="CHEBI:43474"/>
        <note>substrate</note>
    </ligand>
</feature>
<dbReference type="AlphaFoldDB" id="A0AAW5K824"/>
<name>A0AAW5K824_9BACT</name>
<dbReference type="NCBIfam" id="TIGR01966">
    <property type="entry name" value="RNasePH"/>
    <property type="match status" value="1"/>
</dbReference>
<dbReference type="SUPFAM" id="SSF54211">
    <property type="entry name" value="Ribosomal protein S5 domain 2-like"/>
    <property type="match status" value="1"/>
</dbReference>
<keyword evidence="4 6" id="KW-0819">tRNA processing</keyword>
<dbReference type="InterPro" id="IPR050080">
    <property type="entry name" value="RNase_PH"/>
</dbReference>
<dbReference type="InterPro" id="IPR020568">
    <property type="entry name" value="Ribosomal_Su5_D2-typ_SF"/>
</dbReference>
<dbReference type="Proteomes" id="UP001205919">
    <property type="component" value="Unassembled WGS sequence"/>
</dbReference>
<dbReference type="Pfam" id="PF01138">
    <property type="entry name" value="RNase_PH"/>
    <property type="match status" value="1"/>
</dbReference>
<dbReference type="InterPro" id="IPR002381">
    <property type="entry name" value="RNase_PH_bac-type"/>
</dbReference>
<dbReference type="RefSeq" id="WP_008709635.1">
    <property type="nucleotide sequence ID" value="NZ_CABKQM010000003.1"/>
</dbReference>
<evidence type="ECO:0000313" key="9">
    <source>
        <dbReference type="EMBL" id="MCQ4815299.1"/>
    </source>
</evidence>
<keyword evidence="3 6" id="KW-0820">tRNA-binding</keyword>
<comment type="function">
    <text evidence="6">Phosphorolytic 3'-5' exoribonuclease that plays an important role in tRNA 3'-end maturation. Removes nucleotide residues following the 3'-CCA terminus of tRNAs; can also add nucleotides to the ends of RNA molecules by using nucleoside diphosphates as substrates, but this may not be physiologically important. Probably plays a role in initiation of 16S rRNA degradation (leading to ribosome degradation) during starvation.</text>
</comment>
<protein>
    <recommendedName>
        <fullName evidence="6">Ribonuclease PH</fullName>
        <shortName evidence="6">RNase PH</shortName>
        <ecNumber evidence="6">2.7.7.56</ecNumber>
    </recommendedName>
    <alternativeName>
        <fullName evidence="6">tRNA nucleotidyltransferase</fullName>
    </alternativeName>
</protein>
<dbReference type="GO" id="GO:0016075">
    <property type="term" value="P:rRNA catabolic process"/>
    <property type="evidence" value="ECO:0007669"/>
    <property type="project" value="UniProtKB-UniRule"/>
</dbReference>
<dbReference type="GO" id="GO:0031125">
    <property type="term" value="P:rRNA 3'-end processing"/>
    <property type="evidence" value="ECO:0007669"/>
    <property type="project" value="UniProtKB-ARBA"/>
</dbReference>
<evidence type="ECO:0000256" key="3">
    <source>
        <dbReference type="ARBA" id="ARBA00022555"/>
    </source>
</evidence>
<dbReference type="GO" id="GO:0000049">
    <property type="term" value="F:tRNA binding"/>
    <property type="evidence" value="ECO:0007669"/>
    <property type="project" value="UniProtKB-UniRule"/>
</dbReference>
<dbReference type="PROSITE" id="PS01277">
    <property type="entry name" value="RIBONUCLEASE_PH"/>
    <property type="match status" value="1"/>
</dbReference>
<dbReference type="SUPFAM" id="SSF55666">
    <property type="entry name" value="Ribonuclease PH domain 2-like"/>
    <property type="match status" value="1"/>
</dbReference>
<evidence type="ECO:0000256" key="2">
    <source>
        <dbReference type="ARBA" id="ARBA00022552"/>
    </source>
</evidence>
<dbReference type="InterPro" id="IPR018336">
    <property type="entry name" value="RNase_PH_CS"/>
</dbReference>
<dbReference type="GO" id="GO:0009022">
    <property type="term" value="F:tRNA nucleotidyltransferase activity"/>
    <property type="evidence" value="ECO:0007669"/>
    <property type="project" value="UniProtKB-UniRule"/>
</dbReference>
<dbReference type="InterPro" id="IPR015847">
    <property type="entry name" value="ExoRNase_PH_dom2"/>
</dbReference>
<dbReference type="FunFam" id="3.30.230.70:FF:000003">
    <property type="entry name" value="Ribonuclease PH"/>
    <property type="match status" value="1"/>
</dbReference>
<evidence type="ECO:0000313" key="10">
    <source>
        <dbReference type="Proteomes" id="UP001205919"/>
    </source>
</evidence>
<dbReference type="PANTHER" id="PTHR11953">
    <property type="entry name" value="EXOSOME COMPLEX COMPONENT"/>
    <property type="match status" value="1"/>
</dbReference>
<dbReference type="EC" id="2.7.7.56" evidence="6"/>
<dbReference type="InterPro" id="IPR027408">
    <property type="entry name" value="PNPase/RNase_PH_dom_sf"/>
</dbReference>
<keyword evidence="5" id="KW-0694">RNA-binding</keyword>
<feature type="binding site" evidence="6">
    <location>
        <begin position="128"/>
        <end position="130"/>
    </location>
    <ligand>
        <name>phosphate</name>
        <dbReference type="ChEBI" id="CHEBI:43474"/>
        <note>substrate</note>
    </ligand>
</feature>
<sequence length="254" mass="27768">MEESTRIDGRGAGTLRPIYFERAVSRYAEGSALVRWGNTHVLCTASVDEKVPPFMRASGSGWITAEYAMLPRATHQRSPRDISRGKQNARGSEIQRLIGRSLRAAVDMPKLGERTITIDCDVLQADGGTRTASITAGFIALFDALRWLRANGRIVSIPLKNQIAAVSVGKVAGAPMLDLCYEEDSTAEVDANLVMTGAGDFIELQGTGEGGSFSYTELAQIIDLGWSGISEIQQRQREILALSEEERELFEKCR</sequence>
<comment type="subunit">
    <text evidence="6">Homohexameric ring arranged as a trimer of dimers.</text>
</comment>
<keyword evidence="6" id="KW-0548">Nucleotidyltransferase</keyword>
<dbReference type="Pfam" id="PF03725">
    <property type="entry name" value="RNase_PH_C"/>
    <property type="match status" value="1"/>
</dbReference>
<dbReference type="GO" id="GO:0008033">
    <property type="term" value="P:tRNA processing"/>
    <property type="evidence" value="ECO:0007669"/>
    <property type="project" value="UniProtKB-UniRule"/>
</dbReference>
<dbReference type="InterPro" id="IPR036345">
    <property type="entry name" value="ExoRNase_PH_dom2_sf"/>
</dbReference>
<dbReference type="EMBL" id="JANFYT010000032">
    <property type="protein sequence ID" value="MCQ4815299.1"/>
    <property type="molecule type" value="Genomic_DNA"/>
</dbReference>
<organism evidence="9 10">
    <name type="scientific">Cloacibacillus evryensis</name>
    <dbReference type="NCBI Taxonomy" id="508460"/>
    <lineage>
        <taxon>Bacteria</taxon>
        <taxon>Thermotogati</taxon>
        <taxon>Synergistota</taxon>
        <taxon>Synergistia</taxon>
        <taxon>Synergistales</taxon>
        <taxon>Synergistaceae</taxon>
        <taxon>Cloacibacillus</taxon>
    </lineage>
</organism>
<keyword evidence="6" id="KW-0808">Transferase</keyword>
<comment type="similarity">
    <text evidence="1 6">Belongs to the RNase PH family.</text>
</comment>
<evidence type="ECO:0000256" key="6">
    <source>
        <dbReference type="HAMAP-Rule" id="MF_00564"/>
    </source>
</evidence>
<dbReference type="InterPro" id="IPR001247">
    <property type="entry name" value="ExoRNase_PH_dom1"/>
</dbReference>
<dbReference type="Gene3D" id="3.30.230.70">
    <property type="entry name" value="GHMP Kinase, N-terminal domain"/>
    <property type="match status" value="1"/>
</dbReference>
<accession>A0AAW5K824</accession>
<feature type="domain" description="Exoribonuclease phosphorolytic" evidence="7">
    <location>
        <begin position="15"/>
        <end position="144"/>
    </location>
</feature>
<dbReference type="CDD" id="cd11362">
    <property type="entry name" value="RNase_PH_bact"/>
    <property type="match status" value="1"/>
</dbReference>
<proteinExistence type="inferred from homology"/>
<gene>
    <name evidence="6 9" type="primary">rph</name>
    <name evidence="9" type="ORF">NE630_12745</name>
</gene>
<reference evidence="9 10" key="1">
    <citation type="submission" date="2022-06" db="EMBL/GenBank/DDBJ databases">
        <title>Isolation of gut microbiota from human fecal samples.</title>
        <authorList>
            <person name="Pamer E.G."/>
            <person name="Barat B."/>
            <person name="Waligurski E."/>
            <person name="Medina S."/>
            <person name="Paddock L."/>
            <person name="Mostad J."/>
        </authorList>
    </citation>
    <scope>NUCLEOTIDE SEQUENCE [LARGE SCALE GENOMIC DNA]</scope>
    <source>
        <strain evidence="9 10">DFI.9.90</strain>
    </source>
</reference>